<dbReference type="InterPro" id="IPR032675">
    <property type="entry name" value="LRR_dom_sf"/>
</dbReference>
<feature type="non-terminal residue" evidence="1">
    <location>
        <position position="1"/>
    </location>
</feature>
<dbReference type="PANTHER" id="PTHR45661">
    <property type="entry name" value="SURFACE ANTIGEN"/>
    <property type="match status" value="1"/>
</dbReference>
<gene>
    <name evidence="1" type="ORF">TPC1_17320</name>
</gene>
<dbReference type="Pfam" id="PF13306">
    <property type="entry name" value="LRR_5"/>
    <property type="match status" value="2"/>
</dbReference>
<dbReference type="SUPFAM" id="SSF52058">
    <property type="entry name" value="L domain-like"/>
    <property type="match status" value="1"/>
</dbReference>
<dbReference type="PANTHER" id="PTHR45661:SF3">
    <property type="entry name" value="IG-LIKE DOMAIN-CONTAINING PROTEIN"/>
    <property type="match status" value="1"/>
</dbReference>
<protein>
    <submittedName>
        <fullName evidence="1">Leucine rich repeats-containing protein</fullName>
    </submittedName>
</protein>
<evidence type="ECO:0000313" key="1">
    <source>
        <dbReference type="EMBL" id="JAP91147.1"/>
    </source>
</evidence>
<dbReference type="InterPro" id="IPR053139">
    <property type="entry name" value="Surface_bspA-like"/>
</dbReference>
<dbReference type="Gene3D" id="3.80.10.10">
    <property type="entry name" value="Ribonuclease Inhibitor"/>
    <property type="match status" value="2"/>
</dbReference>
<dbReference type="EMBL" id="GDID01005459">
    <property type="protein sequence ID" value="JAP91147.1"/>
    <property type="molecule type" value="Transcribed_RNA"/>
</dbReference>
<name>A0A146K367_9EUKA</name>
<proteinExistence type="predicted"/>
<reference evidence="1" key="1">
    <citation type="submission" date="2015-07" db="EMBL/GenBank/DDBJ databases">
        <title>Adaptation to a free-living lifestyle via gene acquisitions in the diplomonad Trepomonas sp. PC1.</title>
        <authorList>
            <person name="Xu F."/>
            <person name="Jerlstrom-Hultqvist J."/>
            <person name="Kolisko M."/>
            <person name="Simpson A.G.B."/>
            <person name="Roger A.J."/>
            <person name="Svard S.G."/>
            <person name="Andersson J.O."/>
        </authorList>
    </citation>
    <scope>NUCLEOTIDE SEQUENCE</scope>
    <source>
        <strain evidence="1">PC1</strain>
    </source>
</reference>
<organism evidence="1">
    <name type="scientific">Trepomonas sp. PC1</name>
    <dbReference type="NCBI Taxonomy" id="1076344"/>
    <lineage>
        <taxon>Eukaryota</taxon>
        <taxon>Metamonada</taxon>
        <taxon>Diplomonadida</taxon>
        <taxon>Hexamitidae</taxon>
        <taxon>Hexamitinae</taxon>
        <taxon>Trepomonas</taxon>
    </lineage>
</organism>
<accession>A0A146K367</accession>
<dbReference type="AlphaFoldDB" id="A0A146K367"/>
<sequence>NNSSVLIQNTLLITSIQFTKDQIAKIDRTKVLNIIAPYLQVVVENAFEDFRQLKYFYGPAVSLIQQSGFKGCYGLYHLFAPNLREISKYALINCFSLSNITLENVEIVELNCFDGCRSLQAIVNKKAKSLDLKALQGIDSLFSIEFQQVSEVQNTLEANNLKYVNMPNIPLDAINSKSKIDNSGYHPSQKELFSFKPTASTNLNILLSRSKLSPSTNLRGAILQNIEEIPQKCFAQSLQLMFVHCQNVQIINSEAFEFCKALRSFHSRKLRSVKSSAFYGCISLHFSKSFENITELNCNSFAFCQSFITIKLNLAVKLAEKSFYYCKALLRVECPRCEVIDQAVFKGCENLQSIVGATTESGWLKLKTDRLQLQEVLFVEFEERKHFRLRVDKMSLQTKLICKIQKYFE</sequence>
<dbReference type="InterPro" id="IPR026906">
    <property type="entry name" value="LRR_5"/>
</dbReference>